<dbReference type="EMBL" id="CP093379">
    <property type="protein sequence ID" value="UNM96725.1"/>
    <property type="molecule type" value="Genomic_DNA"/>
</dbReference>
<proteinExistence type="predicted"/>
<dbReference type="InterPro" id="IPR023346">
    <property type="entry name" value="Lysozyme-like_dom_sf"/>
</dbReference>
<evidence type="ECO:0008006" key="5">
    <source>
        <dbReference type="Google" id="ProtNLM"/>
    </source>
</evidence>
<dbReference type="Pfam" id="PF09374">
    <property type="entry name" value="PG_binding_3"/>
    <property type="match status" value="1"/>
</dbReference>
<dbReference type="Proteomes" id="UP000829542">
    <property type="component" value="Chromosome"/>
</dbReference>
<dbReference type="SUPFAM" id="SSF53955">
    <property type="entry name" value="Lysozyme-like"/>
    <property type="match status" value="1"/>
</dbReference>
<feature type="domain" description="TtsA-like Glycoside hydrolase family 108" evidence="1">
    <location>
        <begin position="18"/>
        <end position="87"/>
    </location>
</feature>
<evidence type="ECO:0000259" key="1">
    <source>
        <dbReference type="Pfam" id="PF05838"/>
    </source>
</evidence>
<dbReference type="RefSeq" id="WP_242150850.1">
    <property type="nucleotide sequence ID" value="NZ_CP093379.1"/>
</dbReference>
<keyword evidence="4" id="KW-1185">Reference proteome</keyword>
<protein>
    <recommendedName>
        <fullName evidence="5">Peptidoglycan domain protein</fullName>
    </recommendedName>
</protein>
<evidence type="ECO:0000313" key="3">
    <source>
        <dbReference type="EMBL" id="UNM96725.1"/>
    </source>
</evidence>
<dbReference type="InterPro" id="IPR008565">
    <property type="entry name" value="TtsA-like_GH18_dom"/>
</dbReference>
<dbReference type="Gene3D" id="1.20.141.10">
    <property type="entry name" value="Chitosanase, subunit A, domain 1"/>
    <property type="match status" value="1"/>
</dbReference>
<sequence>MEMNLSKYQEARFQAFTDEVIKIEGGYVNDPDDPGGETNYGITKRLANQYGYTKPMTDMTKNEAKEIYRLAFWNDSLASNIMNDAAFNIYLLSIHSGHKQAILILQRAVGVKDDGVAGVDTLNAISKANQALLIEALSYWTLDFYVIISPKTRYKYLQGWRNRLQASRSIQWKERINEYERLL</sequence>
<dbReference type="InterPro" id="IPR018537">
    <property type="entry name" value="Peptidoglycan-bd_3"/>
</dbReference>
<gene>
    <name evidence="3" type="ORF">MMG00_02400</name>
</gene>
<feature type="domain" description="Peptidoglycan binding" evidence="2">
    <location>
        <begin position="101"/>
        <end position="164"/>
    </location>
</feature>
<evidence type="ECO:0000313" key="4">
    <source>
        <dbReference type="Proteomes" id="UP000829542"/>
    </source>
</evidence>
<organism evidence="3 4">
    <name type="scientific">Ignatzschineria rhizosphaerae</name>
    <dbReference type="NCBI Taxonomy" id="2923279"/>
    <lineage>
        <taxon>Bacteria</taxon>
        <taxon>Pseudomonadati</taxon>
        <taxon>Pseudomonadota</taxon>
        <taxon>Gammaproteobacteria</taxon>
        <taxon>Cardiobacteriales</taxon>
        <taxon>Ignatzschineriaceae</taxon>
        <taxon>Ignatzschineria</taxon>
    </lineage>
</organism>
<dbReference type="CDD" id="cd13926">
    <property type="entry name" value="N-acetylmuramidase_GH108"/>
    <property type="match status" value="1"/>
</dbReference>
<accession>A0ABY3X381</accession>
<name>A0ABY3X381_9GAMM</name>
<dbReference type="Pfam" id="PF05838">
    <property type="entry name" value="Glyco_hydro_108"/>
    <property type="match status" value="1"/>
</dbReference>
<reference evidence="3 4" key="1">
    <citation type="submission" date="2022-03" db="EMBL/GenBank/DDBJ databases">
        <title>Ignatzschineria rhizosphaerae HR5S32.</title>
        <authorList>
            <person name="Sun J.Q."/>
            <person name="Feng J.Y."/>
        </authorList>
    </citation>
    <scope>NUCLEOTIDE SEQUENCE [LARGE SCALE GENOMIC DNA]</scope>
    <source>
        <strain evidence="3 4">HR5S32</strain>
    </source>
</reference>
<evidence type="ECO:0000259" key="2">
    <source>
        <dbReference type="Pfam" id="PF09374"/>
    </source>
</evidence>